<evidence type="ECO:0000256" key="4">
    <source>
        <dbReference type="ARBA" id="ARBA00023136"/>
    </source>
</evidence>
<evidence type="ECO:0000259" key="8">
    <source>
        <dbReference type="Pfam" id="PF20684"/>
    </source>
</evidence>
<dbReference type="OrthoDB" id="5401779at2759"/>
<protein>
    <recommendedName>
        <fullName evidence="8">Rhodopsin domain-containing protein</fullName>
    </recommendedName>
</protein>
<comment type="similarity">
    <text evidence="5">Belongs to the SAT4 family.</text>
</comment>
<sequence>MAVSFNMEVKNGFGLHKTILSILFFYIRIFPSQNFKRAVFALGGITVAYSFASVCRTIWQCDPITKTWNKKLNGHCLEIGKMWYSTSVMAIVTDVAIIILLVYQIRRLQMPLFQKLALCLMFGLGIFWTFLQANVAIIVTCLPTLSRPIIRIFPSLDPHKKSSTTGYSDGFSRNNYNSKNIISSHGRSRVGAYESDEEFILHNVEPVKVRMTTNTDITFQGTKKMDMDGQGRLPLSPPPRY</sequence>
<dbReference type="EMBL" id="FJOG01000001">
    <property type="protein sequence ID" value="CZR50157.1"/>
    <property type="molecule type" value="Genomic_DNA"/>
</dbReference>
<reference evidence="9 10" key="1">
    <citation type="submission" date="2016-03" db="EMBL/GenBank/DDBJ databases">
        <authorList>
            <person name="Ploux O."/>
        </authorList>
    </citation>
    <scope>NUCLEOTIDE SEQUENCE [LARGE SCALE GENOMIC DNA]</scope>
    <source>
        <strain evidence="9 10">UAMH 11012</strain>
    </source>
</reference>
<feature type="transmembrane region" description="Helical" evidence="7">
    <location>
        <begin position="115"/>
        <end position="139"/>
    </location>
</feature>
<dbReference type="GO" id="GO:0016020">
    <property type="term" value="C:membrane"/>
    <property type="evidence" value="ECO:0007669"/>
    <property type="project" value="UniProtKB-SubCell"/>
</dbReference>
<comment type="subcellular location">
    <subcellularLocation>
        <location evidence="1">Membrane</location>
        <topology evidence="1">Multi-pass membrane protein</topology>
    </subcellularLocation>
</comment>
<evidence type="ECO:0000256" key="5">
    <source>
        <dbReference type="ARBA" id="ARBA00038359"/>
    </source>
</evidence>
<keyword evidence="10" id="KW-1185">Reference proteome</keyword>
<accession>A0A1L7WBK1</accession>
<evidence type="ECO:0000313" key="10">
    <source>
        <dbReference type="Proteomes" id="UP000184330"/>
    </source>
</evidence>
<dbReference type="AlphaFoldDB" id="A0A1L7WBK1"/>
<evidence type="ECO:0000313" key="9">
    <source>
        <dbReference type="EMBL" id="CZR50157.1"/>
    </source>
</evidence>
<keyword evidence="4 7" id="KW-0472">Membrane</keyword>
<keyword evidence="3 7" id="KW-1133">Transmembrane helix</keyword>
<evidence type="ECO:0000256" key="3">
    <source>
        <dbReference type="ARBA" id="ARBA00022989"/>
    </source>
</evidence>
<organism evidence="9 10">
    <name type="scientific">Phialocephala subalpina</name>
    <dbReference type="NCBI Taxonomy" id="576137"/>
    <lineage>
        <taxon>Eukaryota</taxon>
        <taxon>Fungi</taxon>
        <taxon>Dikarya</taxon>
        <taxon>Ascomycota</taxon>
        <taxon>Pezizomycotina</taxon>
        <taxon>Leotiomycetes</taxon>
        <taxon>Helotiales</taxon>
        <taxon>Mollisiaceae</taxon>
        <taxon>Phialocephala</taxon>
        <taxon>Phialocephala fortinii species complex</taxon>
    </lineage>
</organism>
<evidence type="ECO:0000256" key="1">
    <source>
        <dbReference type="ARBA" id="ARBA00004141"/>
    </source>
</evidence>
<name>A0A1L7WBK1_9HELO</name>
<dbReference type="Pfam" id="PF20684">
    <property type="entry name" value="Fung_rhodopsin"/>
    <property type="match status" value="1"/>
</dbReference>
<gene>
    <name evidence="9" type="ORF">PAC_00029</name>
</gene>
<feature type="region of interest" description="Disordered" evidence="6">
    <location>
        <begin position="222"/>
        <end position="241"/>
    </location>
</feature>
<feature type="transmembrane region" description="Helical" evidence="7">
    <location>
        <begin position="38"/>
        <end position="59"/>
    </location>
</feature>
<dbReference type="STRING" id="576137.A0A1L7WBK1"/>
<dbReference type="InterPro" id="IPR052337">
    <property type="entry name" value="SAT4-like"/>
</dbReference>
<evidence type="ECO:0000256" key="7">
    <source>
        <dbReference type="SAM" id="Phobius"/>
    </source>
</evidence>
<dbReference type="PANTHER" id="PTHR33048">
    <property type="entry name" value="PTH11-LIKE INTEGRAL MEMBRANE PROTEIN (AFU_ORTHOLOGUE AFUA_5G11245)"/>
    <property type="match status" value="1"/>
</dbReference>
<evidence type="ECO:0000256" key="6">
    <source>
        <dbReference type="SAM" id="MobiDB-lite"/>
    </source>
</evidence>
<feature type="transmembrane region" description="Helical" evidence="7">
    <location>
        <begin position="82"/>
        <end position="103"/>
    </location>
</feature>
<dbReference type="PANTHER" id="PTHR33048:SF160">
    <property type="entry name" value="SAT4 FAMILY MEMBRANE PROTEIN"/>
    <property type="match status" value="1"/>
</dbReference>
<dbReference type="InterPro" id="IPR049326">
    <property type="entry name" value="Rhodopsin_dom_fungi"/>
</dbReference>
<keyword evidence="2 7" id="KW-0812">Transmembrane</keyword>
<evidence type="ECO:0000256" key="2">
    <source>
        <dbReference type="ARBA" id="ARBA00022692"/>
    </source>
</evidence>
<feature type="domain" description="Rhodopsin" evidence="8">
    <location>
        <begin position="16"/>
        <end position="129"/>
    </location>
</feature>
<dbReference type="Proteomes" id="UP000184330">
    <property type="component" value="Unassembled WGS sequence"/>
</dbReference>
<proteinExistence type="inferred from homology"/>